<evidence type="ECO:0000313" key="2">
    <source>
        <dbReference type="Proteomes" id="UP000198804"/>
    </source>
</evidence>
<reference evidence="2" key="1">
    <citation type="submission" date="2016-10" db="EMBL/GenBank/DDBJ databases">
        <authorList>
            <person name="Varghese N."/>
            <person name="Submissions S."/>
        </authorList>
    </citation>
    <scope>NUCLEOTIDE SEQUENCE [LARGE SCALE GENOMIC DNA]</scope>
    <source>
        <strain evidence="2">CGMCC 1.6474</strain>
    </source>
</reference>
<dbReference type="AlphaFoldDB" id="A0A1I4MJ97"/>
<keyword evidence="2" id="KW-1185">Reference proteome</keyword>
<evidence type="ECO:0000313" key="1">
    <source>
        <dbReference type="EMBL" id="SFM03135.1"/>
    </source>
</evidence>
<name>A0A1I4MJ97_9HYPH</name>
<dbReference type="RefSeq" id="WP_091951936.1">
    <property type="nucleotide sequence ID" value="NZ_FOSV01000039.1"/>
</dbReference>
<dbReference type="STRING" id="414703.SAMN04488125_13919"/>
<organism evidence="1 2">
    <name type="scientific">Methylorubrum salsuginis</name>
    <dbReference type="NCBI Taxonomy" id="414703"/>
    <lineage>
        <taxon>Bacteria</taxon>
        <taxon>Pseudomonadati</taxon>
        <taxon>Pseudomonadota</taxon>
        <taxon>Alphaproteobacteria</taxon>
        <taxon>Hyphomicrobiales</taxon>
        <taxon>Methylobacteriaceae</taxon>
        <taxon>Methylorubrum</taxon>
    </lineage>
</organism>
<gene>
    <name evidence="1" type="ORF">SAMN04488125_13919</name>
</gene>
<proteinExistence type="predicted"/>
<sequence>MTRAFYAMPRLQQTAFRRAVAAVRDSHPGTTSAERAFLALDVDRRTIERTHTLELHARIAERLALTPEADRAGIEAALFGKAAHTAEATPAGTGLPVVASFW</sequence>
<dbReference type="OrthoDB" id="9901998at2"/>
<dbReference type="Proteomes" id="UP000198804">
    <property type="component" value="Unassembled WGS sequence"/>
</dbReference>
<accession>A0A1I4MJ97</accession>
<dbReference type="EMBL" id="FOSV01000039">
    <property type="protein sequence ID" value="SFM03135.1"/>
    <property type="molecule type" value="Genomic_DNA"/>
</dbReference>
<protein>
    <submittedName>
        <fullName evidence="1">Uncharacterized protein</fullName>
    </submittedName>
</protein>